<accession>A0ABT7AW03</accession>
<evidence type="ECO:0008006" key="4">
    <source>
        <dbReference type="Google" id="ProtNLM"/>
    </source>
</evidence>
<protein>
    <recommendedName>
        <fullName evidence="4">DUF4199 domain-containing protein</fullName>
    </recommendedName>
</protein>
<reference evidence="2 3" key="1">
    <citation type="submission" date="2023-01" db="EMBL/GenBank/DDBJ databases">
        <title>Novel diversity within Roseofilum (Cyanobacteria; Desertifilaceae) from marine benthic mats with descriptions of four novel species.</title>
        <authorList>
            <person name="Wang Y."/>
            <person name="Berthold D.E."/>
            <person name="Hu J."/>
            <person name="Lefler F.W."/>
            <person name="Laughinghouse H.D. IV."/>
        </authorList>
    </citation>
    <scope>NUCLEOTIDE SEQUENCE [LARGE SCALE GENOMIC DNA]</scope>
    <source>
        <strain evidence="2 3">BLCC-M154</strain>
    </source>
</reference>
<dbReference type="Proteomes" id="UP001235303">
    <property type="component" value="Unassembled WGS sequence"/>
</dbReference>
<evidence type="ECO:0000256" key="1">
    <source>
        <dbReference type="SAM" id="Phobius"/>
    </source>
</evidence>
<comment type="caution">
    <text evidence="2">The sequence shown here is derived from an EMBL/GenBank/DDBJ whole genome shotgun (WGS) entry which is preliminary data.</text>
</comment>
<keyword evidence="1" id="KW-0472">Membrane</keyword>
<gene>
    <name evidence="2" type="ORF">PMG71_16815</name>
</gene>
<name>A0ABT7AW03_9CYAN</name>
<dbReference type="RefSeq" id="WP_283754846.1">
    <property type="nucleotide sequence ID" value="NZ_JAQOSP010000105.1"/>
</dbReference>
<proteinExistence type="predicted"/>
<keyword evidence="1" id="KW-1133">Transmembrane helix</keyword>
<feature type="transmembrane region" description="Helical" evidence="1">
    <location>
        <begin position="16"/>
        <end position="36"/>
    </location>
</feature>
<evidence type="ECO:0000313" key="3">
    <source>
        <dbReference type="Proteomes" id="UP001235303"/>
    </source>
</evidence>
<keyword evidence="1" id="KW-0812">Transmembrane</keyword>
<feature type="transmembrane region" description="Helical" evidence="1">
    <location>
        <begin position="85"/>
        <end position="103"/>
    </location>
</feature>
<sequence>MLDLKNWIKQSTMSPTWYTILITYIVLFFVMGYITFFHNNDFITNPENFDKIIKEYDREEKQLLVKELLQDDANNFKEQNTISSQAFYIVLGAIVSFLSSTLISKK</sequence>
<keyword evidence="3" id="KW-1185">Reference proteome</keyword>
<evidence type="ECO:0000313" key="2">
    <source>
        <dbReference type="EMBL" id="MDJ1171093.1"/>
    </source>
</evidence>
<dbReference type="EMBL" id="JAQOSP010000105">
    <property type="protein sequence ID" value="MDJ1171093.1"/>
    <property type="molecule type" value="Genomic_DNA"/>
</dbReference>
<organism evidence="2 3">
    <name type="scientific">Roseofilum acuticapitatum BLCC-M154</name>
    <dbReference type="NCBI Taxonomy" id="3022444"/>
    <lineage>
        <taxon>Bacteria</taxon>
        <taxon>Bacillati</taxon>
        <taxon>Cyanobacteriota</taxon>
        <taxon>Cyanophyceae</taxon>
        <taxon>Desertifilales</taxon>
        <taxon>Desertifilaceae</taxon>
        <taxon>Roseofilum</taxon>
        <taxon>Roseofilum acuticapitatum</taxon>
    </lineage>
</organism>